<dbReference type="Gene3D" id="3.30.230.10">
    <property type="match status" value="1"/>
</dbReference>
<dbReference type="PANTHER" id="PTHR45866">
    <property type="entry name" value="DNA GYRASE/TOPOISOMERASE SUBUNIT B"/>
    <property type="match status" value="1"/>
</dbReference>
<accession>A0A2Z3GYM1</accession>
<evidence type="ECO:0000256" key="1">
    <source>
        <dbReference type="ARBA" id="ARBA00000185"/>
    </source>
</evidence>
<dbReference type="InterPro" id="IPR013506">
    <property type="entry name" value="Topo_IIA_bsu_dom2"/>
</dbReference>
<dbReference type="InterPro" id="IPR036890">
    <property type="entry name" value="HATPase_C_sf"/>
</dbReference>
<sequence>MKCGYNTSDPIEADLPVEAPMEAIRLRPRMFLGGTGSRGLHQLLFELVNDALGPLSGDPAGVVRVALDADGFVEISDDCSPPLNVEAVFSRMSGLHAADSRSVACALSEELTARARRSGAVPQCTFRRGQLHAETQFGGPPDDCGLTVRFRPDPAIFGAARFDPDIIRNRLQQCAFLNSGVRIAFADESSGTEDVFEYPDGIADYVKWLNTNRTPVHAEVIAFDGEAGGVRYEVGLQWCADADALPVSFANGYCTRLGGTHTTGVRAAVKDVVRTLLCEIAPGEKVERDDALGGLTAVVSVCLADPLFTGETRDQIVNLEVERIIRAEVGLALGDFFEMNCEVADAIVRRVLATRNAREALHAARKQK</sequence>
<name>A0A2Z3GYM1_9BACT</name>
<keyword evidence="5" id="KW-0067">ATP-binding</keyword>
<evidence type="ECO:0000256" key="8">
    <source>
        <dbReference type="ARBA" id="ARBA00023235"/>
    </source>
</evidence>
<organism evidence="10 11">
    <name type="scientific">Gemmata obscuriglobus</name>
    <dbReference type="NCBI Taxonomy" id="114"/>
    <lineage>
        <taxon>Bacteria</taxon>
        <taxon>Pseudomonadati</taxon>
        <taxon>Planctomycetota</taxon>
        <taxon>Planctomycetia</taxon>
        <taxon>Gemmatales</taxon>
        <taxon>Gemmataceae</taxon>
        <taxon>Gemmata</taxon>
    </lineage>
</organism>
<dbReference type="AlphaFoldDB" id="A0A2Z3GYM1"/>
<dbReference type="GO" id="GO:0003918">
    <property type="term" value="F:DNA topoisomerase type II (double strand cut, ATP-hydrolyzing) activity"/>
    <property type="evidence" value="ECO:0007669"/>
    <property type="project" value="UniProtKB-EC"/>
</dbReference>
<comment type="similarity">
    <text evidence="2">Belongs to the type II topoisomerase GyrB family.</text>
</comment>
<dbReference type="SUPFAM" id="SSF55874">
    <property type="entry name" value="ATPase domain of HSP90 chaperone/DNA topoisomerase II/histidine kinase"/>
    <property type="match status" value="1"/>
</dbReference>
<feature type="domain" description="DNA topoisomerase type IIA subunit B" evidence="9">
    <location>
        <begin position="201"/>
        <end position="366"/>
    </location>
</feature>
<dbReference type="InterPro" id="IPR020568">
    <property type="entry name" value="Ribosomal_Su5_D2-typ_SF"/>
</dbReference>
<evidence type="ECO:0000313" key="11">
    <source>
        <dbReference type="Proteomes" id="UP000245802"/>
    </source>
</evidence>
<proteinExistence type="inferred from homology"/>
<dbReference type="SMART" id="SM00433">
    <property type="entry name" value="TOP2c"/>
    <property type="match status" value="1"/>
</dbReference>
<dbReference type="OrthoDB" id="9802808at2"/>
<dbReference type="EC" id="5.6.2.2" evidence="3"/>
<dbReference type="InterPro" id="IPR001241">
    <property type="entry name" value="Topo_IIA"/>
</dbReference>
<dbReference type="CDD" id="cd00329">
    <property type="entry name" value="TopoII_MutL_Trans"/>
    <property type="match status" value="1"/>
</dbReference>
<dbReference type="PRINTS" id="PR01159">
    <property type="entry name" value="DNAGYRASEB"/>
</dbReference>
<dbReference type="InterPro" id="IPR014721">
    <property type="entry name" value="Ribsml_uS5_D2-typ_fold_subgr"/>
</dbReference>
<dbReference type="GO" id="GO:0003677">
    <property type="term" value="F:DNA binding"/>
    <property type="evidence" value="ECO:0007669"/>
    <property type="project" value="UniProtKB-KW"/>
</dbReference>
<keyword evidence="11" id="KW-1185">Reference proteome</keyword>
<evidence type="ECO:0000256" key="7">
    <source>
        <dbReference type="ARBA" id="ARBA00023125"/>
    </source>
</evidence>
<evidence type="ECO:0000256" key="3">
    <source>
        <dbReference type="ARBA" id="ARBA00012895"/>
    </source>
</evidence>
<dbReference type="RefSeq" id="WP_109570754.1">
    <property type="nucleotide sequence ID" value="NZ_CP025958.1"/>
</dbReference>
<evidence type="ECO:0000256" key="4">
    <source>
        <dbReference type="ARBA" id="ARBA00022741"/>
    </source>
</evidence>
<dbReference type="Pfam" id="PF00204">
    <property type="entry name" value="DNA_gyraseB"/>
    <property type="match status" value="1"/>
</dbReference>
<evidence type="ECO:0000313" key="10">
    <source>
        <dbReference type="EMBL" id="AWM35955.1"/>
    </source>
</evidence>
<dbReference type="GO" id="GO:0005524">
    <property type="term" value="F:ATP binding"/>
    <property type="evidence" value="ECO:0007669"/>
    <property type="project" value="UniProtKB-KW"/>
</dbReference>
<evidence type="ECO:0000259" key="9">
    <source>
        <dbReference type="Pfam" id="PF00204"/>
    </source>
</evidence>
<dbReference type="Gene3D" id="3.30.565.10">
    <property type="entry name" value="Histidine kinase-like ATPase, C-terminal domain"/>
    <property type="match status" value="1"/>
</dbReference>
<keyword evidence="4" id="KW-0547">Nucleotide-binding</keyword>
<dbReference type="EMBL" id="CP025958">
    <property type="protein sequence ID" value="AWM35955.1"/>
    <property type="molecule type" value="Genomic_DNA"/>
</dbReference>
<reference evidence="10 11" key="1">
    <citation type="submission" date="2018-01" db="EMBL/GenBank/DDBJ databases">
        <title>G. obscuriglobus.</title>
        <authorList>
            <person name="Franke J."/>
            <person name="Blomberg W."/>
            <person name="Selmecki A."/>
        </authorList>
    </citation>
    <scope>NUCLEOTIDE SEQUENCE [LARGE SCALE GENOMIC DNA]</scope>
    <source>
        <strain evidence="10 11">DSM 5831</strain>
    </source>
</reference>
<dbReference type="PANTHER" id="PTHR45866:SF1">
    <property type="entry name" value="DNA GYRASE SUBUNIT B, MITOCHONDRIAL"/>
    <property type="match status" value="1"/>
</dbReference>
<protein>
    <recommendedName>
        <fullName evidence="3">DNA topoisomerase (ATP-hydrolyzing)</fullName>
        <ecNumber evidence="3">5.6.2.2</ecNumber>
    </recommendedName>
</protein>
<dbReference type="KEGG" id="gog:C1280_02305"/>
<dbReference type="InterPro" id="IPR000565">
    <property type="entry name" value="Topo_IIA_B"/>
</dbReference>
<evidence type="ECO:0000256" key="2">
    <source>
        <dbReference type="ARBA" id="ARBA00010708"/>
    </source>
</evidence>
<evidence type="ECO:0000256" key="5">
    <source>
        <dbReference type="ARBA" id="ARBA00022840"/>
    </source>
</evidence>
<dbReference type="GO" id="GO:0006265">
    <property type="term" value="P:DNA topological change"/>
    <property type="evidence" value="ECO:0007669"/>
    <property type="project" value="InterPro"/>
</dbReference>
<keyword evidence="7" id="KW-0238">DNA-binding</keyword>
<keyword evidence="6" id="KW-0799">Topoisomerase</keyword>
<comment type="catalytic activity">
    <reaction evidence="1">
        <text>ATP-dependent breakage, passage and rejoining of double-stranded DNA.</text>
        <dbReference type="EC" id="5.6.2.2"/>
    </reaction>
</comment>
<keyword evidence="8" id="KW-0413">Isomerase</keyword>
<dbReference type="SUPFAM" id="SSF54211">
    <property type="entry name" value="Ribosomal protein S5 domain 2-like"/>
    <property type="match status" value="1"/>
</dbReference>
<evidence type="ECO:0000256" key="6">
    <source>
        <dbReference type="ARBA" id="ARBA00023029"/>
    </source>
</evidence>
<dbReference type="Proteomes" id="UP000245802">
    <property type="component" value="Chromosome"/>
</dbReference>
<gene>
    <name evidence="10" type="ORF">C1280_02305</name>
</gene>